<dbReference type="Proteomes" id="UP000283469">
    <property type="component" value="Unassembled WGS sequence"/>
</dbReference>
<keyword evidence="3" id="KW-1185">Reference proteome</keyword>
<accession>A0A418YPD4</accession>
<dbReference type="NCBIfam" id="NF033537">
    <property type="entry name" value="lasso_biosyn_B2"/>
    <property type="match status" value="1"/>
</dbReference>
<dbReference type="Pfam" id="PF13471">
    <property type="entry name" value="Transglut_core3"/>
    <property type="match status" value="1"/>
</dbReference>
<proteinExistence type="predicted"/>
<dbReference type="AlphaFoldDB" id="A0A418YPD4"/>
<gene>
    <name evidence="2" type="ORF">D0Z70_17250</name>
</gene>
<organism evidence="2 3">
    <name type="scientific">Sphingobium terrigena</name>
    <dbReference type="NCBI Taxonomy" id="2304063"/>
    <lineage>
        <taxon>Bacteria</taxon>
        <taxon>Pseudomonadati</taxon>
        <taxon>Pseudomonadota</taxon>
        <taxon>Alphaproteobacteria</taxon>
        <taxon>Sphingomonadales</taxon>
        <taxon>Sphingomonadaceae</taxon>
        <taxon>Sphingobium</taxon>
    </lineage>
</organism>
<reference evidence="2 3" key="1">
    <citation type="submission" date="2018-08" db="EMBL/GenBank/DDBJ databases">
        <title>Sphingobium sp. EO9.</title>
        <authorList>
            <person name="Park Y."/>
            <person name="Kim K.H."/>
            <person name="Jeon C.O."/>
        </authorList>
    </citation>
    <scope>NUCLEOTIDE SEQUENCE [LARGE SCALE GENOMIC DNA]</scope>
    <source>
        <strain evidence="2 3">EO9</strain>
    </source>
</reference>
<feature type="domain" description="Microcin J25-processing protein McjB C-terminal" evidence="1">
    <location>
        <begin position="115"/>
        <end position="223"/>
    </location>
</feature>
<sequence length="225" mass="25081">MLAMDSRGYSLRADIAFCVANRRVVFLNLATARYFALSPTLDAAFQRTMQSEMAEPTDIAQLVEAGLMSQDFQPRRSHSAPNLPTPTRDIPCVTRSNTKRLLAHCILAQLMAARRLRRRTLIDTVRWICQRRTLLSDRISANSEGQWPKIAGAFLATHMLRINSDHCLTSSLAALDVGLSLSADAQLVFGVYPSPFSAHSWLQAGDTVLNDRVEYVRTFTPIMAV</sequence>
<name>A0A418YPD4_9SPHN</name>
<dbReference type="EMBL" id="QVRA01000018">
    <property type="protein sequence ID" value="RJG53166.1"/>
    <property type="molecule type" value="Genomic_DNA"/>
</dbReference>
<evidence type="ECO:0000313" key="2">
    <source>
        <dbReference type="EMBL" id="RJG53166.1"/>
    </source>
</evidence>
<dbReference type="OrthoDB" id="119963at2"/>
<dbReference type="InterPro" id="IPR053521">
    <property type="entry name" value="McjB-like"/>
</dbReference>
<evidence type="ECO:0000313" key="3">
    <source>
        <dbReference type="Proteomes" id="UP000283469"/>
    </source>
</evidence>
<comment type="caution">
    <text evidence="2">The sequence shown here is derived from an EMBL/GenBank/DDBJ whole genome shotgun (WGS) entry which is preliminary data.</text>
</comment>
<dbReference type="InterPro" id="IPR032708">
    <property type="entry name" value="McjB_C"/>
</dbReference>
<protein>
    <submittedName>
        <fullName evidence="2">Lasso peptide biosynthesis B2 protein</fullName>
    </submittedName>
</protein>
<evidence type="ECO:0000259" key="1">
    <source>
        <dbReference type="Pfam" id="PF13471"/>
    </source>
</evidence>